<keyword evidence="4" id="KW-1185">Reference proteome</keyword>
<comment type="caution">
    <text evidence="3">The sequence shown here is derived from an EMBL/GenBank/DDBJ whole genome shotgun (WGS) entry which is preliminary data.</text>
</comment>
<dbReference type="InterPro" id="IPR011600">
    <property type="entry name" value="Pept_C14_caspase"/>
</dbReference>
<protein>
    <recommendedName>
        <fullName evidence="2">Peptidase C14 caspase domain-containing protein</fullName>
    </recommendedName>
</protein>
<evidence type="ECO:0000256" key="1">
    <source>
        <dbReference type="SAM" id="MobiDB-lite"/>
    </source>
</evidence>
<evidence type="ECO:0000313" key="3">
    <source>
        <dbReference type="EMBL" id="EAU44281.1"/>
    </source>
</evidence>
<accession>Q0FJC0</accession>
<dbReference type="RefSeq" id="WP_007796326.1">
    <property type="nucleotide sequence ID" value="NZ_DS022276.1"/>
</dbReference>
<dbReference type="AlphaFoldDB" id="Q0FJC0"/>
<evidence type="ECO:0000313" key="4">
    <source>
        <dbReference type="Proteomes" id="UP000006230"/>
    </source>
</evidence>
<dbReference type="eggNOG" id="COG4249">
    <property type="taxonomic scope" value="Bacteria"/>
</dbReference>
<dbReference type="OrthoDB" id="7222937at2"/>
<feature type="compositionally biased region" description="Basic and acidic residues" evidence="1">
    <location>
        <begin position="306"/>
        <end position="315"/>
    </location>
</feature>
<organism evidence="3 4">
    <name type="scientific">Salipiger bermudensis (strain DSM 26914 / JCM 13377 / KCTC 12554 / HTCC2601)</name>
    <name type="common">Pelagibaca bermudensis</name>
    <dbReference type="NCBI Taxonomy" id="314265"/>
    <lineage>
        <taxon>Bacteria</taxon>
        <taxon>Pseudomonadati</taxon>
        <taxon>Pseudomonadota</taxon>
        <taxon>Alphaproteobacteria</taxon>
        <taxon>Rhodobacterales</taxon>
        <taxon>Roseobacteraceae</taxon>
        <taxon>Salipiger</taxon>
    </lineage>
</organism>
<dbReference type="InterPro" id="IPR029030">
    <property type="entry name" value="Caspase-like_dom_sf"/>
</dbReference>
<dbReference type="GO" id="GO:0004197">
    <property type="term" value="F:cysteine-type endopeptidase activity"/>
    <property type="evidence" value="ECO:0007669"/>
    <property type="project" value="InterPro"/>
</dbReference>
<sequence>MDDEDDGHSEGFGLLGDDQDSVVAPNRRAAVIVGVSTSAGLPRLASAGPMARILGDWLSTTSPGYDVTVITDEDGHEVTRAEIFKAIRTYVTVPARYELLLVHYIGHGLYQARNDIWMLSDLPVDRAACVSLTATLNDAKFSGIPNVVVVSDACRVLPGEVGLSEVDPSSVIPQYLEFPVETSCVDYFQATGRGTPAFEGEIDGVRRSFLSHAFREAYRHPRPEMVREMVLADGAAVRVVPNRQLGDFLKVEVTRALGASDAAKSQQVVSAVPSGDAIFIAPVDAEEAVGAEDPAGAEPPPPQIEGRVKSRSRSDRTKRRTMRKATPPPSGHETRKVWIEPGDDEPPVFGGIAAPPPPPTPPPETEVARLLRRARRADWPAGQDPRLRFAPPSGPAALAVADFETHTGLTLTGASIARAAMTNWPAPGSHAEPAPEKDRDGLSVLRLYPNAGPVGELAVGLEDGRSLLLPVMQGYICHVALDETGLRSLAFVPGRSNWRTDATDPARRPEIDRLRALATEAMDENRFQIGSTYEAARLAAAIRMGKGHDPVLGLLAAQAYAEATMHERVRSVSDYMHGDIRADLFDVRLLSSRFWQPDADFPVVPRCPMLTQNWALLAPRRAAPPGPLARLAPFLTDALWTTFAPGAADLLFDAIEKGDL</sequence>
<dbReference type="HOGENOM" id="CLU_405293_0_0_5"/>
<evidence type="ECO:0000259" key="2">
    <source>
        <dbReference type="Pfam" id="PF00656"/>
    </source>
</evidence>
<feature type="region of interest" description="Disordered" evidence="1">
    <location>
        <begin position="289"/>
        <end position="337"/>
    </location>
</feature>
<dbReference type="EMBL" id="AATQ01000050">
    <property type="protein sequence ID" value="EAU44281.1"/>
    <property type="molecule type" value="Genomic_DNA"/>
</dbReference>
<reference evidence="3 4" key="1">
    <citation type="journal article" date="2010" name="J. Bacteriol.">
        <title>Genome sequences of Pelagibaca bermudensis HTCC2601T and Maritimibacter alkaliphilus HTCC2654T, the type strains of two marine Roseobacter genera.</title>
        <authorList>
            <person name="Thrash J.C."/>
            <person name="Cho J.C."/>
            <person name="Ferriera S."/>
            <person name="Johnson J."/>
            <person name="Vergin K.L."/>
            <person name="Giovannoni S.J."/>
        </authorList>
    </citation>
    <scope>NUCLEOTIDE SEQUENCE [LARGE SCALE GENOMIC DNA]</scope>
    <source>
        <strain evidence="4">DSM 26914 / JCM 13377 / KCTC 12554 / HTCC2601</strain>
    </source>
</reference>
<dbReference type="SUPFAM" id="SSF52129">
    <property type="entry name" value="Caspase-like"/>
    <property type="match status" value="1"/>
</dbReference>
<proteinExistence type="predicted"/>
<dbReference type="Gene3D" id="3.40.50.1460">
    <property type="match status" value="1"/>
</dbReference>
<feature type="domain" description="Peptidase C14 caspase" evidence="2">
    <location>
        <begin position="63"/>
        <end position="160"/>
    </location>
</feature>
<dbReference type="Proteomes" id="UP000006230">
    <property type="component" value="Unassembled WGS sequence"/>
</dbReference>
<gene>
    <name evidence="3" type="ORF">R2601_15890</name>
</gene>
<name>Q0FJC0_SALBH</name>
<dbReference type="GO" id="GO:0006508">
    <property type="term" value="P:proteolysis"/>
    <property type="evidence" value="ECO:0007669"/>
    <property type="project" value="InterPro"/>
</dbReference>
<dbReference type="Pfam" id="PF00656">
    <property type="entry name" value="Peptidase_C14"/>
    <property type="match status" value="1"/>
</dbReference>